<name>A8G8P7_SERP5</name>
<organism evidence="1">
    <name type="scientific">Serratia proteamaculans (strain 568)</name>
    <dbReference type="NCBI Taxonomy" id="399741"/>
    <lineage>
        <taxon>Bacteria</taxon>
        <taxon>Pseudomonadati</taxon>
        <taxon>Pseudomonadota</taxon>
        <taxon>Gammaproteobacteria</taxon>
        <taxon>Enterobacterales</taxon>
        <taxon>Yersiniaceae</taxon>
        <taxon>Serratia</taxon>
    </lineage>
</organism>
<dbReference type="eggNOG" id="ENOG50346V0">
    <property type="taxonomic scope" value="Bacteria"/>
</dbReference>
<accession>A8G8P7</accession>
<sequence length="94" mass="10279">MMRTPENVILSALGNGGRIKSFYRRAVQGPQSAKTQLADGYVLDLPGERGEVILSHVDFLSVKTKLVETEACEQAVGNTRFGGSTWVLQHESDD</sequence>
<dbReference type="AlphaFoldDB" id="A8G8P7"/>
<dbReference type="HOGENOM" id="CLU_2408654_0_0_6"/>
<evidence type="ECO:0000313" key="1">
    <source>
        <dbReference type="EMBL" id="ABV39487.1"/>
    </source>
</evidence>
<evidence type="ECO:0008006" key="2">
    <source>
        <dbReference type="Google" id="ProtNLM"/>
    </source>
</evidence>
<dbReference type="EMBL" id="CP000826">
    <property type="protein sequence ID" value="ABV39487.1"/>
    <property type="molecule type" value="Genomic_DNA"/>
</dbReference>
<dbReference type="KEGG" id="spe:Spro_0379"/>
<proteinExistence type="predicted"/>
<gene>
    <name evidence="1" type="ordered locus">Spro_0379</name>
</gene>
<reference evidence="1" key="1">
    <citation type="submission" date="2007-09" db="EMBL/GenBank/DDBJ databases">
        <title>Complete sequence of chromosome of Serratia proteamaculans 568.</title>
        <authorList>
            <consortium name="US DOE Joint Genome Institute"/>
            <person name="Copeland A."/>
            <person name="Lucas S."/>
            <person name="Lapidus A."/>
            <person name="Barry K."/>
            <person name="Glavina del Rio T."/>
            <person name="Dalin E."/>
            <person name="Tice H."/>
            <person name="Pitluck S."/>
            <person name="Chain P."/>
            <person name="Malfatti S."/>
            <person name="Shin M."/>
            <person name="Vergez L."/>
            <person name="Schmutz J."/>
            <person name="Larimer F."/>
            <person name="Land M."/>
            <person name="Hauser L."/>
            <person name="Kyrpides N."/>
            <person name="Kim E."/>
            <person name="Taghavi S."/>
            <person name="Newman L."/>
            <person name="Vangronsveld J."/>
            <person name="van der Lelie D."/>
            <person name="Richardson P."/>
        </authorList>
    </citation>
    <scope>NUCLEOTIDE SEQUENCE [LARGE SCALE GENOMIC DNA]</scope>
    <source>
        <strain evidence="1">568</strain>
    </source>
</reference>
<protein>
    <recommendedName>
        <fullName evidence="2">Cytoplasmic protein</fullName>
    </recommendedName>
</protein>